<gene>
    <name evidence="3" type="ORF">UFOPK1835_00865</name>
</gene>
<dbReference type="InterPro" id="IPR045394">
    <property type="entry name" value="Abhydrolase_dom"/>
</dbReference>
<feature type="region of interest" description="Disordered" evidence="1">
    <location>
        <begin position="1"/>
        <end position="51"/>
    </location>
</feature>
<feature type="domain" description="Alpha/beta hydrolase" evidence="2">
    <location>
        <begin position="44"/>
        <end position="487"/>
    </location>
</feature>
<dbReference type="AlphaFoldDB" id="A0A6J6H458"/>
<evidence type="ECO:0000313" key="3">
    <source>
        <dbReference type="EMBL" id="CAB4607450.1"/>
    </source>
</evidence>
<evidence type="ECO:0000256" key="1">
    <source>
        <dbReference type="SAM" id="MobiDB-lite"/>
    </source>
</evidence>
<proteinExistence type="predicted"/>
<feature type="compositionally biased region" description="Low complexity" evidence="1">
    <location>
        <begin position="1"/>
        <end position="15"/>
    </location>
</feature>
<reference evidence="3" key="1">
    <citation type="submission" date="2020-05" db="EMBL/GenBank/DDBJ databases">
        <authorList>
            <person name="Chiriac C."/>
            <person name="Salcher M."/>
            <person name="Ghai R."/>
            <person name="Kavagutti S V."/>
        </authorList>
    </citation>
    <scope>NUCLEOTIDE SEQUENCE</scope>
</reference>
<accession>A0A6J6H458</accession>
<dbReference type="Pfam" id="PF20091">
    <property type="entry name" value="Abhydrolase_10"/>
    <property type="match status" value="1"/>
</dbReference>
<name>A0A6J6H458_9ZZZZ</name>
<organism evidence="3">
    <name type="scientific">freshwater metagenome</name>
    <dbReference type="NCBI Taxonomy" id="449393"/>
    <lineage>
        <taxon>unclassified sequences</taxon>
        <taxon>metagenomes</taxon>
        <taxon>ecological metagenomes</taxon>
    </lineage>
</organism>
<dbReference type="EMBL" id="CAEZUP010000029">
    <property type="protein sequence ID" value="CAB4607450.1"/>
    <property type="molecule type" value="Genomic_DNA"/>
</dbReference>
<evidence type="ECO:0000259" key="2">
    <source>
        <dbReference type="Pfam" id="PF20091"/>
    </source>
</evidence>
<sequence length="506" mass="52315">MVLAAAGSLTACSSGSSGGSGSATTTIVPVTPPREDAVSKPVITGPVTGGNGKPVLGPGGFDLASVGYTEEEFFQSGTANSYTSAVPLGSDGVWNMTTAATAPYTTRIVVRRPTDPSKFNGTVLVEWLNVSGGLDAGPDWTYTHVELIRSGYTWVGVSAQSVGIVGGGNALGAALALKNADAVRYASLAHPGDDFSYDMFSQTGAAVWFQNDAVLGGLEPERVVAVGESQSAFRLTSYVDGIAPLVDIYDGYLIHSRGAVGARFAEGLVPADPTFIRSDLNVPVLNFSTETDLVGRGLGYERARQPDTDLFRGWEVAGTAHADAYNLGIGDSDNGDGAGDAALFQAMLTPSAEVYGGIISCASPINTGPHTYVLRSAVVALNDWIRTGVAPSTRPRIDVSSPTSLALASNGQVLGGIRTPQVDVPVAVLSGLGQTGNNFCGLFGTTAPMAVETYMPQGRQPFIDSWLSSLDEAVTFGAILPADAERLRSVVQNANLGAAGERKVPM</sequence>
<protein>
    <submittedName>
        <fullName evidence="3">Unannotated protein</fullName>
    </submittedName>
</protein>